<dbReference type="GO" id="GO:0003746">
    <property type="term" value="F:translation elongation factor activity"/>
    <property type="evidence" value="ECO:0007669"/>
    <property type="project" value="UniProtKB-KW"/>
</dbReference>
<dbReference type="InterPro" id="IPR009000">
    <property type="entry name" value="Transl_B-barrel_sf"/>
</dbReference>
<gene>
    <name evidence="1" type="ORF">FD145_745</name>
</gene>
<sequence>MKKAKKKAIKKNPKKIVKKTAKKAKGPKLLGKIMHYYDKIAVAAIKLVAPLKVGDTVNIKGHTTDFCQKIDSMQINHQNVVKAKKGDEIGIKVKAGEAVRDNDNLFEYKETKAKTEINQQKPAGNFKDTKFLKF</sequence>
<evidence type="ECO:0000313" key="1">
    <source>
        <dbReference type="EMBL" id="KAF0134365.1"/>
    </source>
</evidence>
<keyword evidence="1" id="KW-0648">Protein biosynthesis</keyword>
<proteinExistence type="predicted"/>
<name>A0A833P399_UNCSA</name>
<reference evidence="1 2" key="1">
    <citation type="submission" date="2019-12" db="EMBL/GenBank/DDBJ databases">
        <authorList>
            <person name="Wolfe R."/>
            <person name="Danczak R."/>
            <person name="Wilkins M."/>
        </authorList>
    </citation>
    <scope>NUCLEOTIDE SEQUENCE [LARGE SCALE GENOMIC DNA]</scope>
    <source>
        <strain evidence="1">X2_MaxBin.013</strain>
    </source>
</reference>
<dbReference type="EMBL" id="WPAF01000009">
    <property type="protein sequence ID" value="KAF0134365.1"/>
    <property type="molecule type" value="Genomic_DNA"/>
</dbReference>
<dbReference type="SUPFAM" id="SSF50447">
    <property type="entry name" value="Translation proteins"/>
    <property type="match status" value="1"/>
</dbReference>
<dbReference type="AlphaFoldDB" id="A0A833P399"/>
<comment type="caution">
    <text evidence="1">The sequence shown here is derived from an EMBL/GenBank/DDBJ whole genome shotgun (WGS) entry which is preliminary data.</text>
</comment>
<organism evidence="1 2">
    <name type="scientific">Candidatus Saganbacteria bacterium</name>
    <dbReference type="NCBI Taxonomy" id="2575572"/>
    <lineage>
        <taxon>Bacteria</taxon>
        <taxon>Bacillati</taxon>
        <taxon>Saganbacteria</taxon>
    </lineage>
</organism>
<accession>A0A833P399</accession>
<dbReference type="Proteomes" id="UP000488506">
    <property type="component" value="Unassembled WGS sequence"/>
</dbReference>
<dbReference type="Gene3D" id="2.40.30.10">
    <property type="entry name" value="Translation factors"/>
    <property type="match status" value="1"/>
</dbReference>
<evidence type="ECO:0000313" key="2">
    <source>
        <dbReference type="Proteomes" id="UP000488506"/>
    </source>
</evidence>
<protein>
    <submittedName>
        <fullName evidence="1">Elongation factor Tu domain 2 protein</fullName>
    </submittedName>
</protein>
<keyword evidence="1" id="KW-0251">Elongation factor</keyword>